<dbReference type="PROSITE" id="PS50297">
    <property type="entry name" value="ANK_REP_REGION"/>
    <property type="match status" value="1"/>
</dbReference>
<feature type="repeat" description="ANK" evidence="1">
    <location>
        <begin position="5"/>
        <end position="37"/>
    </location>
</feature>
<dbReference type="Pfam" id="PF00023">
    <property type="entry name" value="Ank"/>
    <property type="match status" value="1"/>
</dbReference>
<dbReference type="SMART" id="SM00248">
    <property type="entry name" value="ANK"/>
    <property type="match status" value="1"/>
</dbReference>
<dbReference type="EMBL" id="HACA01008804">
    <property type="protein sequence ID" value="CDW26165.1"/>
    <property type="molecule type" value="Transcribed_RNA"/>
</dbReference>
<dbReference type="InterPro" id="IPR002110">
    <property type="entry name" value="Ankyrin_rpt"/>
</dbReference>
<accession>A0A0K2TK13</accession>
<dbReference type="OrthoDB" id="19014at2759"/>
<dbReference type="PROSITE" id="PS50088">
    <property type="entry name" value="ANK_REPEAT"/>
    <property type="match status" value="1"/>
</dbReference>
<name>A0A0K2TK13_LEPSM</name>
<organism evidence="2">
    <name type="scientific">Lepeophtheirus salmonis</name>
    <name type="common">Salmon louse</name>
    <name type="synonym">Caligus salmonis</name>
    <dbReference type="NCBI Taxonomy" id="72036"/>
    <lineage>
        <taxon>Eukaryota</taxon>
        <taxon>Metazoa</taxon>
        <taxon>Ecdysozoa</taxon>
        <taxon>Arthropoda</taxon>
        <taxon>Crustacea</taxon>
        <taxon>Multicrustacea</taxon>
        <taxon>Hexanauplia</taxon>
        <taxon>Copepoda</taxon>
        <taxon>Siphonostomatoida</taxon>
        <taxon>Caligidae</taxon>
        <taxon>Lepeophtheirus</taxon>
    </lineage>
</organism>
<evidence type="ECO:0000256" key="1">
    <source>
        <dbReference type="PROSITE-ProRule" id="PRU00023"/>
    </source>
</evidence>
<dbReference type="InterPro" id="IPR036770">
    <property type="entry name" value="Ankyrin_rpt-contain_sf"/>
</dbReference>
<dbReference type="SUPFAM" id="SSF48403">
    <property type="entry name" value="Ankyrin repeat"/>
    <property type="match status" value="1"/>
</dbReference>
<dbReference type="AlphaFoldDB" id="A0A0K2TK13"/>
<protein>
    <submittedName>
        <fullName evidence="2">Protein phosphatase 1 regulatory subunit 12Blike [Aplysia californica]</fullName>
    </submittedName>
</protein>
<dbReference type="Gene3D" id="1.25.40.20">
    <property type="entry name" value="Ankyrin repeat-containing domain"/>
    <property type="match status" value="1"/>
</dbReference>
<keyword evidence="1" id="KW-0040">ANK repeat</keyword>
<evidence type="ECO:0000313" key="2">
    <source>
        <dbReference type="EMBL" id="CDW26165.1"/>
    </source>
</evidence>
<sequence>MQDADYWTPLHAACANGLHEIAKYLVDRGARTSILTDRKERPLDLVDPGDSKTLAVMLAHLERKR</sequence>
<reference evidence="2" key="1">
    <citation type="submission" date="2014-05" db="EMBL/GenBank/DDBJ databases">
        <authorList>
            <person name="Chronopoulou M."/>
        </authorList>
    </citation>
    <scope>NUCLEOTIDE SEQUENCE</scope>
    <source>
        <tissue evidence="2">Whole organism</tissue>
    </source>
</reference>
<proteinExistence type="predicted"/>